<feature type="domain" description="NADH:quinone oxidoreductase/Mrp antiporter transmembrane" evidence="7">
    <location>
        <begin position="131"/>
        <end position="428"/>
    </location>
</feature>
<feature type="transmembrane region" description="Helical" evidence="6">
    <location>
        <begin position="137"/>
        <end position="156"/>
    </location>
</feature>
<evidence type="ECO:0000259" key="8">
    <source>
        <dbReference type="Pfam" id="PF00662"/>
    </source>
</evidence>
<comment type="caution">
    <text evidence="9">The sequence shown here is derived from an EMBL/GenBank/DDBJ whole genome shotgun (WGS) entry which is preliminary data.</text>
</comment>
<feature type="transmembrane region" description="Helical" evidence="6">
    <location>
        <begin position="177"/>
        <end position="195"/>
    </location>
</feature>
<feature type="transmembrane region" description="Helical" evidence="6">
    <location>
        <begin position="284"/>
        <end position="305"/>
    </location>
</feature>
<dbReference type="AlphaFoldDB" id="A0A369W3G4"/>
<evidence type="ECO:0000256" key="2">
    <source>
        <dbReference type="ARBA" id="ARBA00022692"/>
    </source>
</evidence>
<sequence length="652" mass="71556">MIQAIVFLPLIGALVAGLFGRVIGHKPAEVLTTALLIAAAALSWVVFLPFFLGDGEAYKVSVLSWIHAGDLQLDWVLRVDTLTAIMLVVVNTVSSLVHLYSIGYMHEDPHRARFFAYLSLFTFAMLMLVTADNFIQMFFGWEGVGLASYLLIGFWYQKESARAAAMKAFVVNRVGDFGFLLGIFGTFFLIGTLGFDETFAALPGVADATMPFLGWQAHALTVICLLLFMGAMGKSAQFLLHTWLPDAMEGPTPVSALIHAATMVTAGVFMVARLSPMFELSETATLFIIYIGAITAFFAATVGLVQNDIKRVIAYSTCSQLGYMFVALGVGAYSAGVFHLFTHAFFKALLFLGAGSVIHAMHHEQDMRNMGGIRKKVPITYAMMMIGTLALTGVGIPGTSLGFAGFFSKDAIVEAAYAFGGTAGSLAFWLLVIAAMFTSFYSWRLVHLTFHGPTRADPHTFEHAHESPNVMLIPLYVLAIGAVVAGVIFYDSFFGHAEHVEHFFQGSVVVDAAIIDAAHHVPTWVKWSATIAMLLGFVTAWYMYIRNPDAPKQLAAEHRGLYQFLLNKWYFDELYDRIFVRPARWIGTALWKGFDDWLVDETLVEGLGRRVRQVTGFATRLQSGYLYHYAFAMLIGVAALITWAIAAGGLLG</sequence>
<dbReference type="GO" id="GO:0042773">
    <property type="term" value="P:ATP synthesis coupled electron transport"/>
    <property type="evidence" value="ECO:0007669"/>
    <property type="project" value="InterPro"/>
</dbReference>
<gene>
    <name evidence="9" type="ORF">DVH29_07060</name>
</gene>
<evidence type="ECO:0000256" key="6">
    <source>
        <dbReference type="SAM" id="Phobius"/>
    </source>
</evidence>
<dbReference type="Pfam" id="PF00662">
    <property type="entry name" value="Proton_antipo_N"/>
    <property type="match status" value="1"/>
</dbReference>
<dbReference type="NCBIfam" id="NF005141">
    <property type="entry name" value="PRK06590.1"/>
    <property type="match status" value="1"/>
</dbReference>
<evidence type="ECO:0000256" key="5">
    <source>
        <dbReference type="RuleBase" id="RU000320"/>
    </source>
</evidence>
<dbReference type="NCBIfam" id="TIGR01974">
    <property type="entry name" value="NDH_I_L"/>
    <property type="match status" value="1"/>
</dbReference>
<accession>A0A369W3G4</accession>
<reference evidence="10" key="1">
    <citation type="submission" date="2018-07" db="EMBL/GenBank/DDBJ databases">
        <authorList>
            <person name="Liu B.-T."/>
            <person name="Du Z."/>
        </authorList>
    </citation>
    <scope>NUCLEOTIDE SEQUENCE [LARGE SCALE GENOMIC DNA]</scope>
    <source>
        <strain evidence="10">XYN52</strain>
    </source>
</reference>
<evidence type="ECO:0000256" key="3">
    <source>
        <dbReference type="ARBA" id="ARBA00022989"/>
    </source>
</evidence>
<evidence type="ECO:0000256" key="4">
    <source>
        <dbReference type="ARBA" id="ARBA00023136"/>
    </source>
</evidence>
<evidence type="ECO:0000256" key="1">
    <source>
        <dbReference type="ARBA" id="ARBA00004127"/>
    </source>
</evidence>
<feature type="transmembrane region" description="Helical" evidence="6">
    <location>
        <begin position="30"/>
        <end position="52"/>
    </location>
</feature>
<feature type="domain" description="NADH-Ubiquinone oxidoreductase (complex I) chain 5 N-terminal" evidence="8">
    <location>
        <begin position="65"/>
        <end position="115"/>
    </location>
</feature>
<keyword evidence="10" id="KW-1185">Reference proteome</keyword>
<dbReference type="EMBL" id="QQNH01000007">
    <property type="protein sequence ID" value="RDE09216.1"/>
    <property type="molecule type" value="Genomic_DNA"/>
</dbReference>
<feature type="transmembrane region" description="Helical" evidence="6">
    <location>
        <begin position="527"/>
        <end position="545"/>
    </location>
</feature>
<comment type="subcellular location">
    <subcellularLocation>
        <location evidence="1">Endomembrane system</location>
        <topology evidence="1">Multi-pass membrane protein</topology>
    </subcellularLocation>
    <subcellularLocation>
        <location evidence="5">Membrane</location>
        <topology evidence="5">Multi-pass membrane protein</topology>
    </subcellularLocation>
</comment>
<evidence type="ECO:0000259" key="7">
    <source>
        <dbReference type="Pfam" id="PF00361"/>
    </source>
</evidence>
<proteinExistence type="predicted"/>
<feature type="transmembrane region" description="Helical" evidence="6">
    <location>
        <begin position="254"/>
        <end position="272"/>
    </location>
</feature>
<dbReference type="PRINTS" id="PR01435">
    <property type="entry name" value="NPOXDRDTASE5"/>
</dbReference>
<evidence type="ECO:0000313" key="9">
    <source>
        <dbReference type="EMBL" id="RDE09216.1"/>
    </source>
</evidence>
<feature type="transmembrane region" description="Helical" evidence="6">
    <location>
        <begin position="340"/>
        <end position="360"/>
    </location>
</feature>
<dbReference type="Proteomes" id="UP000253759">
    <property type="component" value="Unassembled WGS sequence"/>
</dbReference>
<dbReference type="RefSeq" id="WP_114645470.1">
    <property type="nucleotide sequence ID" value="NZ_QQNH01000007.1"/>
</dbReference>
<dbReference type="InterPro" id="IPR018393">
    <property type="entry name" value="NADHpl_OxRdtase_5_subgr"/>
</dbReference>
<name>A0A369W3G4_9HYPH</name>
<feature type="transmembrane region" description="Helical" evidence="6">
    <location>
        <begin position="6"/>
        <end position="23"/>
    </location>
</feature>
<dbReference type="InterPro" id="IPR003945">
    <property type="entry name" value="NU5C-like"/>
</dbReference>
<evidence type="ECO:0000313" key="10">
    <source>
        <dbReference type="Proteomes" id="UP000253759"/>
    </source>
</evidence>
<feature type="transmembrane region" description="Helical" evidence="6">
    <location>
        <begin position="215"/>
        <end position="233"/>
    </location>
</feature>
<dbReference type="PANTHER" id="PTHR42829">
    <property type="entry name" value="NADH-UBIQUINONE OXIDOREDUCTASE CHAIN 5"/>
    <property type="match status" value="1"/>
</dbReference>
<dbReference type="InterPro" id="IPR001516">
    <property type="entry name" value="Proton_antipo_N"/>
</dbReference>
<keyword evidence="3 6" id="KW-1133">Transmembrane helix</keyword>
<dbReference type="Gene3D" id="1.20.5.2700">
    <property type="match status" value="1"/>
</dbReference>
<dbReference type="PANTHER" id="PTHR42829:SF2">
    <property type="entry name" value="NADH-UBIQUINONE OXIDOREDUCTASE CHAIN 5"/>
    <property type="match status" value="1"/>
</dbReference>
<feature type="transmembrane region" description="Helical" evidence="6">
    <location>
        <begin position="81"/>
        <end position="102"/>
    </location>
</feature>
<dbReference type="PRINTS" id="PR01434">
    <property type="entry name" value="NADHDHGNASE5"/>
</dbReference>
<keyword evidence="4 6" id="KW-0472">Membrane</keyword>
<dbReference type="GO" id="GO:0008137">
    <property type="term" value="F:NADH dehydrogenase (ubiquinone) activity"/>
    <property type="evidence" value="ECO:0007669"/>
    <property type="project" value="InterPro"/>
</dbReference>
<dbReference type="GO" id="GO:0012505">
    <property type="term" value="C:endomembrane system"/>
    <property type="evidence" value="ECO:0007669"/>
    <property type="project" value="UniProtKB-SubCell"/>
</dbReference>
<keyword evidence="2 5" id="KW-0812">Transmembrane</keyword>
<feature type="transmembrane region" description="Helical" evidence="6">
    <location>
        <begin position="381"/>
        <end position="407"/>
    </location>
</feature>
<feature type="transmembrane region" description="Helical" evidence="6">
    <location>
        <begin position="629"/>
        <end position="651"/>
    </location>
</feature>
<feature type="transmembrane region" description="Helical" evidence="6">
    <location>
        <begin position="312"/>
        <end position="334"/>
    </location>
</feature>
<feature type="transmembrane region" description="Helical" evidence="6">
    <location>
        <begin position="470"/>
        <end position="490"/>
    </location>
</feature>
<protein>
    <submittedName>
        <fullName evidence="9">NADH-quinone oxidoreductase subunit L</fullName>
    </submittedName>
</protein>
<dbReference type="OrthoDB" id="9811798at2"/>
<organism evidence="9 10">
    <name type="scientific">Pelagibacterium lacus</name>
    <dbReference type="NCBI Taxonomy" id="2282655"/>
    <lineage>
        <taxon>Bacteria</taxon>
        <taxon>Pseudomonadati</taxon>
        <taxon>Pseudomonadota</taxon>
        <taxon>Alphaproteobacteria</taxon>
        <taxon>Hyphomicrobiales</taxon>
        <taxon>Devosiaceae</taxon>
        <taxon>Pelagibacterium</taxon>
    </lineage>
</organism>
<dbReference type="GO" id="GO:0003954">
    <property type="term" value="F:NADH dehydrogenase activity"/>
    <property type="evidence" value="ECO:0007669"/>
    <property type="project" value="TreeGrafter"/>
</dbReference>
<feature type="transmembrane region" description="Helical" evidence="6">
    <location>
        <begin position="114"/>
        <end position="131"/>
    </location>
</feature>
<dbReference type="GO" id="GO:0016020">
    <property type="term" value="C:membrane"/>
    <property type="evidence" value="ECO:0007669"/>
    <property type="project" value="UniProtKB-SubCell"/>
</dbReference>
<dbReference type="GO" id="GO:0015990">
    <property type="term" value="P:electron transport coupled proton transport"/>
    <property type="evidence" value="ECO:0007669"/>
    <property type="project" value="TreeGrafter"/>
</dbReference>
<feature type="transmembrane region" description="Helical" evidence="6">
    <location>
        <begin position="427"/>
        <end position="450"/>
    </location>
</feature>
<dbReference type="Pfam" id="PF00361">
    <property type="entry name" value="Proton_antipo_M"/>
    <property type="match status" value="1"/>
</dbReference>
<dbReference type="InterPro" id="IPR001750">
    <property type="entry name" value="ND/Mrp_TM"/>
</dbReference>